<evidence type="ECO:0000313" key="2">
    <source>
        <dbReference type="EMBL" id="OAF64912.1"/>
    </source>
</evidence>
<dbReference type="Proteomes" id="UP000078046">
    <property type="component" value="Unassembled WGS sequence"/>
</dbReference>
<dbReference type="PANTHER" id="PTHR46492:SF1">
    <property type="entry name" value="DYNEIN AXONEMAL ASSEMBLY FACTOR 4"/>
    <property type="match status" value="1"/>
</dbReference>
<dbReference type="OrthoDB" id="348005at2759"/>
<protein>
    <submittedName>
        <fullName evidence="2">Uncharacterized protein</fullName>
    </submittedName>
</protein>
<keyword evidence="3" id="KW-1185">Reference proteome</keyword>
<evidence type="ECO:0000313" key="3">
    <source>
        <dbReference type="Proteomes" id="UP000078046"/>
    </source>
</evidence>
<dbReference type="GO" id="GO:0036159">
    <property type="term" value="P:inner dynein arm assembly"/>
    <property type="evidence" value="ECO:0007669"/>
    <property type="project" value="TreeGrafter"/>
</dbReference>
<dbReference type="EMBL" id="LWCA01001541">
    <property type="protein sequence ID" value="OAF64912.1"/>
    <property type="molecule type" value="Genomic_DNA"/>
</dbReference>
<feature type="region of interest" description="Disordered" evidence="1">
    <location>
        <begin position="163"/>
        <end position="184"/>
    </location>
</feature>
<name>A0A177ATS7_9BILA</name>
<comment type="caution">
    <text evidence="2">The sequence shown here is derived from an EMBL/GenBank/DDBJ whole genome shotgun (WGS) entry which is preliminary data.</text>
</comment>
<gene>
    <name evidence="2" type="ORF">A3Q56_07378</name>
</gene>
<dbReference type="GO" id="GO:0003341">
    <property type="term" value="P:cilium movement"/>
    <property type="evidence" value="ECO:0007669"/>
    <property type="project" value="TreeGrafter"/>
</dbReference>
<proteinExistence type="predicted"/>
<dbReference type="AlphaFoldDB" id="A0A177ATS7"/>
<sequence length="184" mass="21704">MYKEKLCKEEAGREAQKKALVNRQIDLQNVKRNAISEKKDKQFNNHSEEINNLTCRLNDNETKNPKMNKSNSFDECKDNYENEKCFDASDEADSSNEEEKTYLCSENSKCYNKPKKHKNYKIRNRNINFQFSARAFPCASRESTLDSENKWLTKQKEMLCLSKSEESQFSQNENNPDWLEDKAK</sequence>
<reference evidence="2 3" key="1">
    <citation type="submission" date="2016-04" db="EMBL/GenBank/DDBJ databases">
        <title>The genome of Intoshia linei affirms orthonectids as highly simplified spiralians.</title>
        <authorList>
            <person name="Mikhailov K.V."/>
            <person name="Slusarev G.S."/>
            <person name="Nikitin M.A."/>
            <person name="Logacheva M.D."/>
            <person name="Penin A."/>
            <person name="Aleoshin V."/>
            <person name="Panchin Y.V."/>
        </authorList>
    </citation>
    <scope>NUCLEOTIDE SEQUENCE [LARGE SCALE GENOMIC DNA]</scope>
    <source>
        <strain evidence="2">Intl2013</strain>
        <tissue evidence="2">Whole animal</tissue>
    </source>
</reference>
<dbReference type="PANTHER" id="PTHR46492">
    <property type="entry name" value="DYNEIN ASSEMBLY FACTOR 4, AXONEMAL"/>
    <property type="match status" value="1"/>
</dbReference>
<dbReference type="InterPro" id="IPR052004">
    <property type="entry name" value="Dynein_assembly_factor_4"/>
</dbReference>
<accession>A0A177ATS7</accession>
<evidence type="ECO:0000256" key="1">
    <source>
        <dbReference type="SAM" id="MobiDB-lite"/>
    </source>
</evidence>
<dbReference type="GO" id="GO:0036158">
    <property type="term" value="P:outer dynein arm assembly"/>
    <property type="evidence" value="ECO:0007669"/>
    <property type="project" value="TreeGrafter"/>
</dbReference>
<organism evidence="2 3">
    <name type="scientific">Intoshia linei</name>
    <dbReference type="NCBI Taxonomy" id="1819745"/>
    <lineage>
        <taxon>Eukaryota</taxon>
        <taxon>Metazoa</taxon>
        <taxon>Spiralia</taxon>
        <taxon>Lophotrochozoa</taxon>
        <taxon>Mesozoa</taxon>
        <taxon>Orthonectida</taxon>
        <taxon>Rhopaluridae</taxon>
        <taxon>Intoshia</taxon>
    </lineage>
</organism>